<feature type="domain" description="ThiC-associated" evidence="1">
    <location>
        <begin position="20"/>
        <end position="91"/>
    </location>
</feature>
<reference evidence="2" key="1">
    <citation type="journal article" date="2020" name="mSystems">
        <title>Genome- and Community-Level Interaction Insights into Carbon Utilization and Element Cycling Functions of Hydrothermarchaeota in Hydrothermal Sediment.</title>
        <authorList>
            <person name="Zhou Z."/>
            <person name="Liu Y."/>
            <person name="Xu W."/>
            <person name="Pan J."/>
            <person name="Luo Z.H."/>
            <person name="Li M."/>
        </authorList>
    </citation>
    <scope>NUCLEOTIDE SEQUENCE [LARGE SCALE GENOMIC DNA]</scope>
    <source>
        <strain evidence="2">HyVt-485</strain>
    </source>
</reference>
<organism evidence="2">
    <name type="scientific">Hellea balneolensis</name>
    <dbReference type="NCBI Taxonomy" id="287478"/>
    <lineage>
        <taxon>Bacteria</taxon>
        <taxon>Pseudomonadati</taxon>
        <taxon>Pseudomonadota</taxon>
        <taxon>Alphaproteobacteria</taxon>
        <taxon>Maricaulales</taxon>
        <taxon>Robiginitomaculaceae</taxon>
        <taxon>Hellea</taxon>
    </lineage>
</organism>
<accession>A0A7C5LZR0</accession>
<sequence>MNKHIEQSEFQTPQVTTGALPASRKLYTRPAAAPDISVAHRAISLHPSANEPDVVVYDTSGPYSDPEVQIDVEKGLARTRTDWILERGNVETYQG</sequence>
<protein>
    <submittedName>
        <fullName evidence="2">Phosphomethylpyrimidine synthase</fullName>
    </submittedName>
</protein>
<dbReference type="InterPro" id="IPR025747">
    <property type="entry name" value="ThiC-associated_dom"/>
</dbReference>
<dbReference type="Pfam" id="PF13667">
    <property type="entry name" value="ThiC-associated"/>
    <property type="match status" value="1"/>
</dbReference>
<dbReference type="Proteomes" id="UP000885830">
    <property type="component" value="Unassembled WGS sequence"/>
</dbReference>
<gene>
    <name evidence="2" type="ORF">ENJ42_04175</name>
</gene>
<comment type="caution">
    <text evidence="2">The sequence shown here is derived from an EMBL/GenBank/DDBJ whole genome shotgun (WGS) entry which is preliminary data.</text>
</comment>
<feature type="non-terminal residue" evidence="2">
    <location>
        <position position="95"/>
    </location>
</feature>
<dbReference type="EMBL" id="DRMJ01000207">
    <property type="protein sequence ID" value="HHL42792.1"/>
    <property type="molecule type" value="Genomic_DNA"/>
</dbReference>
<dbReference type="AlphaFoldDB" id="A0A7C5LZR0"/>
<proteinExistence type="predicted"/>
<evidence type="ECO:0000313" key="2">
    <source>
        <dbReference type="EMBL" id="HHL42792.1"/>
    </source>
</evidence>
<evidence type="ECO:0000259" key="1">
    <source>
        <dbReference type="Pfam" id="PF13667"/>
    </source>
</evidence>
<name>A0A7C5LZR0_9PROT</name>